<feature type="domain" description="Core" evidence="1">
    <location>
        <begin position="90"/>
        <end position="191"/>
    </location>
</feature>
<dbReference type="AlphaFoldDB" id="A0A0C1EAG7"/>
<gene>
    <name evidence="2" type="primary">iscA</name>
    <name evidence="2" type="ORF">DB43_EY00170</name>
</gene>
<evidence type="ECO:0000259" key="1">
    <source>
        <dbReference type="Pfam" id="PF01521"/>
    </source>
</evidence>
<dbReference type="PANTHER" id="PTHR43011:SF1">
    <property type="entry name" value="IRON-SULFUR CLUSTER ASSEMBLY 2 HOMOLOG, MITOCHONDRIAL"/>
    <property type="match status" value="1"/>
</dbReference>
<dbReference type="GO" id="GO:0005506">
    <property type="term" value="F:iron ion binding"/>
    <property type="evidence" value="ECO:0007669"/>
    <property type="project" value="TreeGrafter"/>
</dbReference>
<proteinExistence type="predicted"/>
<sequence>MMSESKETTEKVVIHKNMTIKDILSLFPHKAQRLSQEITNAGLNCVGCHAAVWETLEAGMLSHRMNEADIERLVQRLNALLEEEESDATSITLTPRAAEKYKSILAEEGKEGWGIRFAEKFGGCNGFEYILDYSEKALPADRVFVSCGVEIHVDDYIADHLLGSLIDYVDGLHSSGFKVSNPHVKSSCGCGHSHGY</sequence>
<dbReference type="Pfam" id="PF01521">
    <property type="entry name" value="Fe-S_biosyn"/>
    <property type="match status" value="1"/>
</dbReference>
<comment type="caution">
    <text evidence="2">The sequence shown here is derived from an EMBL/GenBank/DDBJ whole genome shotgun (WGS) entry which is preliminary data.</text>
</comment>
<organism evidence="2 3">
    <name type="scientific">Parachlamydia acanthamoebae</name>
    <dbReference type="NCBI Taxonomy" id="83552"/>
    <lineage>
        <taxon>Bacteria</taxon>
        <taxon>Pseudomonadati</taxon>
        <taxon>Chlamydiota</taxon>
        <taxon>Chlamydiia</taxon>
        <taxon>Parachlamydiales</taxon>
        <taxon>Parachlamydiaceae</taxon>
        <taxon>Parachlamydia</taxon>
    </lineage>
</organism>
<dbReference type="Gene3D" id="1.10.3910.10">
    <property type="entry name" value="SP0561-like"/>
    <property type="match status" value="1"/>
</dbReference>
<evidence type="ECO:0000313" key="3">
    <source>
        <dbReference type="Proteomes" id="UP000031307"/>
    </source>
</evidence>
<dbReference type="GO" id="GO:0051537">
    <property type="term" value="F:2 iron, 2 sulfur cluster binding"/>
    <property type="evidence" value="ECO:0007669"/>
    <property type="project" value="TreeGrafter"/>
</dbReference>
<dbReference type="NCBIfam" id="TIGR00049">
    <property type="entry name" value="iron-sulfur cluster assembly accessory protein"/>
    <property type="match status" value="1"/>
</dbReference>
<dbReference type="EMBL" id="JSAM01000043">
    <property type="protein sequence ID" value="KIA78087.1"/>
    <property type="molecule type" value="Genomic_DNA"/>
</dbReference>
<dbReference type="InterPro" id="IPR035903">
    <property type="entry name" value="HesB-like_dom_sf"/>
</dbReference>
<name>A0A0C1EAG7_9BACT</name>
<dbReference type="InterPro" id="IPR000361">
    <property type="entry name" value="ATAP_core_dom"/>
</dbReference>
<protein>
    <submittedName>
        <fullName evidence="2">Iron-binding protein IscA</fullName>
    </submittedName>
</protein>
<reference evidence="2 3" key="1">
    <citation type="journal article" date="2014" name="Mol. Biol. Evol.">
        <title>Massive expansion of Ubiquitination-related gene families within the Chlamydiae.</title>
        <authorList>
            <person name="Domman D."/>
            <person name="Collingro A."/>
            <person name="Lagkouvardos I."/>
            <person name="Gehre L."/>
            <person name="Weinmaier T."/>
            <person name="Rattei T."/>
            <person name="Subtil A."/>
            <person name="Horn M."/>
        </authorList>
    </citation>
    <scope>NUCLEOTIDE SEQUENCE [LARGE SCALE GENOMIC DNA]</scope>
    <source>
        <strain evidence="2 3">OEW1</strain>
    </source>
</reference>
<evidence type="ECO:0000313" key="2">
    <source>
        <dbReference type="EMBL" id="KIA78087.1"/>
    </source>
</evidence>
<dbReference type="Gene3D" id="2.60.300.12">
    <property type="entry name" value="HesB-like domain"/>
    <property type="match status" value="1"/>
</dbReference>
<dbReference type="GO" id="GO:0051539">
    <property type="term" value="F:4 iron, 4 sulfur cluster binding"/>
    <property type="evidence" value="ECO:0007669"/>
    <property type="project" value="TreeGrafter"/>
</dbReference>
<dbReference type="InterPro" id="IPR038062">
    <property type="entry name" value="ScdA-like_N_sf"/>
</dbReference>
<accession>A0A0C1EAG7</accession>
<dbReference type="Proteomes" id="UP000031307">
    <property type="component" value="Unassembled WGS sequence"/>
</dbReference>
<dbReference type="PANTHER" id="PTHR43011">
    <property type="entry name" value="IRON-SULFUR CLUSTER ASSEMBLY 2 HOMOLOG, MITOCHONDRIAL"/>
    <property type="match status" value="1"/>
</dbReference>
<dbReference type="SUPFAM" id="SSF89360">
    <property type="entry name" value="HesB-like domain"/>
    <property type="match status" value="1"/>
</dbReference>
<dbReference type="InterPro" id="IPR016092">
    <property type="entry name" value="ATAP"/>
</dbReference>
<dbReference type="SUPFAM" id="SSF140683">
    <property type="entry name" value="SP0561-like"/>
    <property type="match status" value="1"/>
</dbReference>
<dbReference type="PATRIC" id="fig|83552.4.peg.735"/>
<dbReference type="GO" id="GO:0016226">
    <property type="term" value="P:iron-sulfur cluster assembly"/>
    <property type="evidence" value="ECO:0007669"/>
    <property type="project" value="InterPro"/>
</dbReference>